<sequence>MHFFRLLGKLPIAVTSMAPFTARAGFVRAVLDAGCIVKLVGGGHYNGTALRAKITEIQAKIPACAGITLLSLCTNFDQSSFQVPFWQEMRRECFPMWGFCVAAGIPPIEKTAGITEGPRNIGIKHISFAPGSVYDIRQVASAAAANADFPMITQ</sequence>
<dbReference type="Proteomes" id="UP000016930">
    <property type="component" value="Unassembled WGS sequence"/>
</dbReference>
<evidence type="ECO:0000313" key="3">
    <source>
        <dbReference type="Proteomes" id="UP000016930"/>
    </source>
</evidence>
<dbReference type="OrthoDB" id="4251012at2759"/>
<evidence type="ECO:0000256" key="1">
    <source>
        <dbReference type="ARBA" id="ARBA00022679"/>
    </source>
</evidence>
<dbReference type="PANTHER" id="PTHR10982">
    <property type="entry name" value="MALONYL COA-ACYL CARRIER PROTEIN TRANSACYLASE"/>
    <property type="match status" value="1"/>
</dbReference>
<dbReference type="HOGENOM" id="CLU_109038_0_0_1"/>
<organism evidence="2 3">
    <name type="scientific">Ceriporiopsis subvermispora (strain B)</name>
    <name type="common">White-rot fungus</name>
    <name type="synonym">Gelatoporia subvermispora</name>
    <dbReference type="NCBI Taxonomy" id="914234"/>
    <lineage>
        <taxon>Eukaryota</taxon>
        <taxon>Fungi</taxon>
        <taxon>Dikarya</taxon>
        <taxon>Basidiomycota</taxon>
        <taxon>Agaricomycotina</taxon>
        <taxon>Agaricomycetes</taxon>
        <taxon>Polyporales</taxon>
        <taxon>Gelatoporiaceae</taxon>
        <taxon>Gelatoporia</taxon>
    </lineage>
</organism>
<dbReference type="InterPro" id="IPR050830">
    <property type="entry name" value="Fungal_FAS"/>
</dbReference>
<dbReference type="AlphaFoldDB" id="M2Q2C7"/>
<evidence type="ECO:0000313" key="2">
    <source>
        <dbReference type="EMBL" id="EMD30938.1"/>
    </source>
</evidence>
<dbReference type="InterPro" id="IPR013785">
    <property type="entry name" value="Aldolase_TIM"/>
</dbReference>
<gene>
    <name evidence="2" type="ORF">CERSUDRAFT_100854</name>
</gene>
<name>M2Q2C7_CERS8</name>
<dbReference type="PRINTS" id="PR01483">
    <property type="entry name" value="FASYNTHASE"/>
</dbReference>
<dbReference type="Gene3D" id="3.20.20.70">
    <property type="entry name" value="Aldolase class I"/>
    <property type="match status" value="1"/>
</dbReference>
<dbReference type="GO" id="GO:0005835">
    <property type="term" value="C:fatty acid synthase complex"/>
    <property type="evidence" value="ECO:0007669"/>
    <property type="project" value="InterPro"/>
</dbReference>
<dbReference type="STRING" id="914234.M2Q2C7"/>
<dbReference type="GO" id="GO:0006633">
    <property type="term" value="P:fatty acid biosynthetic process"/>
    <property type="evidence" value="ECO:0007669"/>
    <property type="project" value="InterPro"/>
</dbReference>
<dbReference type="GO" id="GO:0004312">
    <property type="term" value="F:fatty acid synthase activity"/>
    <property type="evidence" value="ECO:0007669"/>
    <property type="project" value="InterPro"/>
</dbReference>
<dbReference type="InterPro" id="IPR003965">
    <property type="entry name" value="Fatty_acid_synthase"/>
</dbReference>
<accession>M2Q2C7</accession>
<dbReference type="EMBL" id="KB445828">
    <property type="protein sequence ID" value="EMD30938.1"/>
    <property type="molecule type" value="Genomic_DNA"/>
</dbReference>
<protein>
    <submittedName>
        <fullName evidence="2">Uncharacterized protein</fullName>
    </submittedName>
</protein>
<keyword evidence="1" id="KW-0808">Transferase</keyword>
<keyword evidence="3" id="KW-1185">Reference proteome</keyword>
<dbReference type="PANTHER" id="PTHR10982:SF21">
    <property type="entry name" value="FATTY ACID SYNTHASE SUBUNIT BETA"/>
    <property type="match status" value="1"/>
</dbReference>
<proteinExistence type="predicted"/>
<reference evidence="2 3" key="1">
    <citation type="journal article" date="2012" name="Proc. Natl. Acad. Sci. U.S.A.">
        <title>Comparative genomics of Ceriporiopsis subvermispora and Phanerochaete chrysosporium provide insight into selective ligninolysis.</title>
        <authorList>
            <person name="Fernandez-Fueyo E."/>
            <person name="Ruiz-Duenas F.J."/>
            <person name="Ferreira P."/>
            <person name="Floudas D."/>
            <person name="Hibbett D.S."/>
            <person name="Canessa P."/>
            <person name="Larrondo L.F."/>
            <person name="James T.Y."/>
            <person name="Seelenfreund D."/>
            <person name="Lobos S."/>
            <person name="Polanco R."/>
            <person name="Tello M."/>
            <person name="Honda Y."/>
            <person name="Watanabe T."/>
            <person name="Watanabe T."/>
            <person name="Ryu J.S."/>
            <person name="Kubicek C.P."/>
            <person name="Schmoll M."/>
            <person name="Gaskell J."/>
            <person name="Hammel K.E."/>
            <person name="St John F.J."/>
            <person name="Vanden Wymelenberg A."/>
            <person name="Sabat G."/>
            <person name="Splinter BonDurant S."/>
            <person name="Syed K."/>
            <person name="Yadav J.S."/>
            <person name="Doddapaneni H."/>
            <person name="Subramanian V."/>
            <person name="Lavin J.L."/>
            <person name="Oguiza J.A."/>
            <person name="Perez G."/>
            <person name="Pisabarro A.G."/>
            <person name="Ramirez L."/>
            <person name="Santoyo F."/>
            <person name="Master E."/>
            <person name="Coutinho P.M."/>
            <person name="Henrissat B."/>
            <person name="Lombard V."/>
            <person name="Magnuson J.K."/>
            <person name="Kuees U."/>
            <person name="Hori C."/>
            <person name="Igarashi K."/>
            <person name="Samejima M."/>
            <person name="Held B.W."/>
            <person name="Barry K.W."/>
            <person name="LaButti K.M."/>
            <person name="Lapidus A."/>
            <person name="Lindquist E.A."/>
            <person name="Lucas S.M."/>
            <person name="Riley R."/>
            <person name="Salamov A.A."/>
            <person name="Hoffmeister D."/>
            <person name="Schwenk D."/>
            <person name="Hadar Y."/>
            <person name="Yarden O."/>
            <person name="de Vries R.P."/>
            <person name="Wiebenga A."/>
            <person name="Stenlid J."/>
            <person name="Eastwood D."/>
            <person name="Grigoriev I.V."/>
            <person name="Berka R.M."/>
            <person name="Blanchette R.A."/>
            <person name="Kersten P."/>
            <person name="Martinez A.T."/>
            <person name="Vicuna R."/>
            <person name="Cullen D."/>
        </authorList>
    </citation>
    <scope>NUCLEOTIDE SEQUENCE [LARGE SCALE GENOMIC DNA]</scope>
    <source>
        <strain evidence="2 3">B</strain>
    </source>
</reference>